<dbReference type="RefSeq" id="WP_006359873.1">
    <property type="nucleotide sequence ID" value="NZ_BACI01000092.1"/>
</dbReference>
<protein>
    <recommendedName>
        <fullName evidence="3">VOC domain-containing protein</fullName>
    </recommendedName>
</protein>
<dbReference type="eggNOG" id="COG0346">
    <property type="taxonomic scope" value="Bacteria"/>
</dbReference>
<name>F9VYT6_9ACTN</name>
<evidence type="ECO:0008006" key="3">
    <source>
        <dbReference type="Google" id="ProtNLM"/>
    </source>
</evidence>
<gene>
    <name evidence="1" type="ORF">GOALK_092_00390</name>
</gene>
<dbReference type="PANTHER" id="PTHR36503:SF1">
    <property type="entry name" value="BLR2520 PROTEIN"/>
    <property type="match status" value="1"/>
</dbReference>
<dbReference type="InterPro" id="IPR029068">
    <property type="entry name" value="Glyas_Bleomycin-R_OHBP_Dase"/>
</dbReference>
<dbReference type="AlphaFoldDB" id="F9VYT6"/>
<sequence>MTNINALTLEVPDLSAAEVFYDKAFGLGDRLRFRVAESPSQGFRGFVISLVVADPTVVDSFLEPAVDAGATVLKPARRSFWGYGGVVQAPDGTIWKVAGSSKKPTGAPARRADDLVLLLGVDDVAATKQFYVERGFTVGKSYGRKYVEFEGDPNSVKLALYGRKAAAKDAGVDPAGAGSHRLVIGGDAGQFSDPDGFTWEC</sequence>
<dbReference type="EMBL" id="BACI01000092">
    <property type="protein sequence ID" value="GAA13775.1"/>
    <property type="molecule type" value="Genomic_DNA"/>
</dbReference>
<evidence type="ECO:0000313" key="1">
    <source>
        <dbReference type="EMBL" id="GAA13775.1"/>
    </source>
</evidence>
<accession>F9VYT6</accession>
<proteinExistence type="predicted"/>
<dbReference type="Proteomes" id="UP000003558">
    <property type="component" value="Unassembled WGS sequence"/>
</dbReference>
<organism evidence="1 2">
    <name type="scientific">Gordonia alkanivorans NBRC 16433</name>
    <dbReference type="NCBI Taxonomy" id="1027371"/>
    <lineage>
        <taxon>Bacteria</taxon>
        <taxon>Bacillati</taxon>
        <taxon>Actinomycetota</taxon>
        <taxon>Actinomycetes</taxon>
        <taxon>Mycobacteriales</taxon>
        <taxon>Gordoniaceae</taxon>
        <taxon>Gordonia</taxon>
    </lineage>
</organism>
<reference evidence="1 2" key="1">
    <citation type="submission" date="2011-05" db="EMBL/GenBank/DDBJ databases">
        <title>Whole genome shotgun sequence of Gordonia alkanivorans NBRC 16433.</title>
        <authorList>
            <person name="Hosoyama A."/>
            <person name="Nakamura S."/>
            <person name="Takarada H."/>
            <person name="Tsuchikane K."/>
            <person name="Yamazaki S."/>
            <person name="Fujita N."/>
        </authorList>
    </citation>
    <scope>NUCLEOTIDE SEQUENCE [LARGE SCALE GENOMIC DNA]</scope>
    <source>
        <strain evidence="1 2">NBRC 16433</strain>
    </source>
</reference>
<dbReference type="SUPFAM" id="SSF54593">
    <property type="entry name" value="Glyoxalase/Bleomycin resistance protein/Dihydroxybiphenyl dioxygenase"/>
    <property type="match status" value="2"/>
</dbReference>
<evidence type="ECO:0000313" key="2">
    <source>
        <dbReference type="Proteomes" id="UP000003558"/>
    </source>
</evidence>
<dbReference type="STRING" id="1027371.GOALK_092_00390"/>
<dbReference type="Gene3D" id="3.10.180.10">
    <property type="entry name" value="2,3-Dihydroxybiphenyl 1,2-Dioxygenase, domain 1"/>
    <property type="match status" value="2"/>
</dbReference>
<comment type="caution">
    <text evidence="1">The sequence shown here is derived from an EMBL/GenBank/DDBJ whole genome shotgun (WGS) entry which is preliminary data.</text>
</comment>
<dbReference type="PANTHER" id="PTHR36503">
    <property type="entry name" value="BLR2520 PROTEIN"/>
    <property type="match status" value="1"/>
</dbReference>